<accession>A0A7G5E6S0</accession>
<name>A0A7G5E6S0_9SPHI</name>
<sequence>MKRIFFIMLTLLGLQTVSAQETPTAISKGKWMVETNLSPLTGLSTSGFSFYSNNGARLWSVGGEAGYFFQDKLAVKAGLGFTGQRYAFDFDGQKIELNSTHSFIYKAGLKYYIINQLPVQIDLGGINSGGENAFIFGGQLGYALFVKENIAIEPAVRYDHGLNDNADGINAFSARIGFSLHF</sequence>
<reference evidence="2 3" key="1">
    <citation type="journal article" date="2020" name="G3 (Bethesda)">
        <title>CeMbio - The Caenorhabditis elegans Microbiome Resource.</title>
        <authorList>
            <person name="Dirksen P."/>
            <person name="Assie A."/>
            <person name="Zimmermann J."/>
            <person name="Zhang F."/>
            <person name="Tietje A.M."/>
            <person name="Marsh S.A."/>
            <person name="Felix M.A."/>
            <person name="Shapira M."/>
            <person name="Kaleta C."/>
            <person name="Schulenburg H."/>
            <person name="Samuel B."/>
        </authorList>
    </citation>
    <scope>NUCLEOTIDE SEQUENCE [LARGE SCALE GENOMIC DNA]</scope>
    <source>
        <strain evidence="2 3">BIGb0170</strain>
    </source>
</reference>
<feature type="chain" id="PRO_5028944930" evidence="1">
    <location>
        <begin position="20"/>
        <end position="182"/>
    </location>
</feature>
<feature type="signal peptide" evidence="1">
    <location>
        <begin position="1"/>
        <end position="19"/>
    </location>
</feature>
<dbReference type="InterPro" id="IPR011250">
    <property type="entry name" value="OMP/PagP_B-barrel"/>
</dbReference>
<dbReference type="Proteomes" id="UP000515450">
    <property type="component" value="Chromosome"/>
</dbReference>
<gene>
    <name evidence="2" type="ORF">HS960_19460</name>
</gene>
<dbReference type="EMBL" id="CP058555">
    <property type="protein sequence ID" value="QMV69695.1"/>
    <property type="molecule type" value="Genomic_DNA"/>
</dbReference>
<organism evidence="2 3">
    <name type="scientific">Sphingobacterium paramultivorum</name>
    <dbReference type="NCBI Taxonomy" id="2886510"/>
    <lineage>
        <taxon>Bacteria</taxon>
        <taxon>Pseudomonadati</taxon>
        <taxon>Bacteroidota</taxon>
        <taxon>Sphingobacteriia</taxon>
        <taxon>Sphingobacteriales</taxon>
        <taxon>Sphingobacteriaceae</taxon>
        <taxon>Sphingobacterium</taxon>
    </lineage>
</organism>
<proteinExistence type="predicted"/>
<dbReference type="RefSeq" id="WP_153848040.1">
    <property type="nucleotide sequence ID" value="NZ_CP058555.1"/>
</dbReference>
<evidence type="ECO:0000313" key="2">
    <source>
        <dbReference type="EMBL" id="QMV69695.1"/>
    </source>
</evidence>
<evidence type="ECO:0000256" key="1">
    <source>
        <dbReference type="SAM" id="SignalP"/>
    </source>
</evidence>
<evidence type="ECO:0000313" key="3">
    <source>
        <dbReference type="Proteomes" id="UP000515450"/>
    </source>
</evidence>
<keyword evidence="3" id="KW-1185">Reference proteome</keyword>
<dbReference type="AlphaFoldDB" id="A0A7G5E6S0"/>
<protein>
    <submittedName>
        <fullName evidence="2">Outer membrane beta-barrel protein</fullName>
    </submittedName>
</protein>
<dbReference type="SUPFAM" id="SSF56925">
    <property type="entry name" value="OMPA-like"/>
    <property type="match status" value="1"/>
</dbReference>
<keyword evidence="1" id="KW-0732">Signal</keyword>
<dbReference type="Gene3D" id="2.40.160.20">
    <property type="match status" value="1"/>
</dbReference>